<dbReference type="InterPro" id="IPR037107">
    <property type="entry name" value="Put_OMP_sf"/>
</dbReference>
<evidence type="ECO:0000256" key="1">
    <source>
        <dbReference type="SAM" id="SignalP"/>
    </source>
</evidence>
<name>A0A4V6NCF8_9GAMM</name>
<proteinExistence type="predicted"/>
<keyword evidence="3" id="KW-1185">Reference proteome</keyword>
<reference evidence="2 3" key="1">
    <citation type="submission" date="2019-03" db="EMBL/GenBank/DDBJ databases">
        <title>Genomic Encyclopedia of Type Strains, Phase IV (KMG-IV): sequencing the most valuable type-strain genomes for metagenomic binning, comparative biology and taxonomic classification.</title>
        <authorList>
            <person name="Goeker M."/>
        </authorList>
    </citation>
    <scope>NUCLEOTIDE SEQUENCE [LARGE SCALE GENOMIC DNA]</scope>
    <source>
        <strain evidence="2 3">DSM 24830</strain>
    </source>
</reference>
<dbReference type="RefSeq" id="WP_131905852.1">
    <property type="nucleotide sequence ID" value="NZ_BAAAFU010000004.1"/>
</dbReference>
<accession>A0A4V6NCF8</accession>
<dbReference type="Gene3D" id="2.40.128.140">
    <property type="entry name" value="Outer membrane protein"/>
    <property type="match status" value="1"/>
</dbReference>
<dbReference type="AlphaFoldDB" id="A0A4V6NCF8"/>
<evidence type="ECO:0000313" key="3">
    <source>
        <dbReference type="Proteomes" id="UP000294887"/>
    </source>
</evidence>
<dbReference type="Proteomes" id="UP000294887">
    <property type="component" value="Unassembled WGS sequence"/>
</dbReference>
<gene>
    <name evidence="2" type="ORF">EV695_2097</name>
</gene>
<evidence type="ECO:0000313" key="2">
    <source>
        <dbReference type="EMBL" id="TCJ87585.1"/>
    </source>
</evidence>
<protein>
    <recommendedName>
        <fullName evidence="4">Lipid A deacylase LpxR family protein</fullName>
    </recommendedName>
</protein>
<feature type="chain" id="PRO_5020572725" description="Lipid A deacylase LpxR family protein" evidence="1">
    <location>
        <begin position="25"/>
        <end position="345"/>
    </location>
</feature>
<dbReference type="Pfam" id="PF09982">
    <property type="entry name" value="LpxR"/>
    <property type="match status" value="1"/>
</dbReference>
<dbReference type="OrthoDB" id="9776275at2"/>
<dbReference type="InterPro" id="IPR018707">
    <property type="entry name" value="LpxR"/>
</dbReference>
<dbReference type="EMBL" id="SMFQ01000003">
    <property type="protein sequence ID" value="TCJ87585.1"/>
    <property type="molecule type" value="Genomic_DNA"/>
</dbReference>
<feature type="signal peptide" evidence="1">
    <location>
        <begin position="1"/>
        <end position="24"/>
    </location>
</feature>
<keyword evidence="1" id="KW-0732">Signal</keyword>
<comment type="caution">
    <text evidence="2">The sequence shown here is derived from an EMBL/GenBank/DDBJ whole genome shotgun (WGS) entry which is preliminary data.</text>
</comment>
<organism evidence="2 3">
    <name type="scientific">Cocleimonas flava</name>
    <dbReference type="NCBI Taxonomy" id="634765"/>
    <lineage>
        <taxon>Bacteria</taxon>
        <taxon>Pseudomonadati</taxon>
        <taxon>Pseudomonadota</taxon>
        <taxon>Gammaproteobacteria</taxon>
        <taxon>Thiotrichales</taxon>
        <taxon>Thiotrichaceae</taxon>
        <taxon>Cocleimonas</taxon>
    </lineage>
</organism>
<sequence length="345" mass="38761">MKNRISPKIAALVICLITASQSQADTNNNDTNTNKTKEPVYWSVQLENDLLSGGDDRFYTSGLQVNRTKRHSPPQWLDNISHKLPFFIDSENKGGGYSFGQKIFTPEDISVSEVIEDDRPYAGWLYGSASLGAVYEDKANYRAMNAYEFTVGIVGPSSQAGNLQEEIHRITGSETAEGWDNQLHDELGLMATYVRKSEHFRSLNNGLEYSWSPHQVLALGNVYTYAGGGVMFRFGDNLKTDFGPPNIKPGFPGSAFFSPTKNHNWYFFGGVEGRAVAQNIFLDGNTFKDSHSVDKENLVLDAQLGFSYQHDNMRFSYSHVLRSKEFESQDKYANFGSLNVSYYFD</sequence>
<evidence type="ECO:0008006" key="4">
    <source>
        <dbReference type="Google" id="ProtNLM"/>
    </source>
</evidence>